<feature type="transmembrane region" description="Helical" evidence="8">
    <location>
        <begin position="85"/>
        <end position="103"/>
    </location>
</feature>
<evidence type="ECO:0000313" key="9">
    <source>
        <dbReference type="EMBL" id="XBH07532.1"/>
    </source>
</evidence>
<evidence type="ECO:0000256" key="6">
    <source>
        <dbReference type="ARBA" id="ARBA00023136"/>
    </source>
</evidence>
<feature type="transmembrane region" description="Helical" evidence="8">
    <location>
        <begin position="236"/>
        <end position="255"/>
    </location>
</feature>
<sequence>MMISNSFLLIFAVAFMGCVLATPVVTRIAIWAGAIDRPDQFRRIHKGATPRLGGLGLAFGLASAIMLVGFGGYLNDWPGVQEWWACQWSVFLAGLIVLMVGFVDDTRSIAPRMKLAGQAFAVIILFIGGVRIQRFDILGMAIDLDGPVIDLSMMGIPLAVSIPSLLVTMFWFLACMNIWNLIDGMDGLASGVGLLVSGTLTLVAIHNQNVGVAIMAAALAGSLAGFLLYNWHPACIFLGDSGSLLIGLLIGIIGVQGSLKGPSTISILFPILAMGLPISDTAMAIFRRWVRNLPLSSADRRHVHHLLIGLGLNPRQAALLLYCFSGFLCGVVLLGSASRMRCSH</sequence>
<comment type="cofactor">
    <cofactor evidence="7">
        <name>Mg(2+)</name>
        <dbReference type="ChEBI" id="CHEBI:18420"/>
    </cofactor>
</comment>
<evidence type="ECO:0000256" key="7">
    <source>
        <dbReference type="PIRSR" id="PIRSR600715-1"/>
    </source>
</evidence>
<keyword evidence="4 8" id="KW-0812">Transmembrane</keyword>
<dbReference type="PANTHER" id="PTHR22926:SF3">
    <property type="entry name" value="UNDECAPRENYL-PHOSPHATE ALPHA-N-ACETYLGLUCOSAMINYL 1-PHOSPHATE TRANSFERASE"/>
    <property type="match status" value="1"/>
</dbReference>
<dbReference type="PANTHER" id="PTHR22926">
    <property type="entry name" value="PHOSPHO-N-ACETYLMURAMOYL-PENTAPEPTIDE-TRANSFERASE"/>
    <property type="match status" value="1"/>
</dbReference>
<keyword evidence="7" id="KW-0479">Metal-binding</keyword>
<dbReference type="RefSeq" id="WP_406700369.1">
    <property type="nucleotide sequence ID" value="NZ_CP155447.1"/>
</dbReference>
<feature type="binding site" evidence="7">
    <location>
        <position position="240"/>
    </location>
    <ligand>
        <name>Mg(2+)</name>
        <dbReference type="ChEBI" id="CHEBI:18420"/>
    </ligand>
</feature>
<name>A0AAU7CRI0_9BACT</name>
<feature type="transmembrane region" description="Helical" evidence="8">
    <location>
        <begin position="211"/>
        <end position="229"/>
    </location>
</feature>
<gene>
    <name evidence="9" type="ORF">V5E97_16275</name>
</gene>
<protein>
    <submittedName>
        <fullName evidence="9">MraY family glycosyltransferase</fullName>
        <ecNumber evidence="9">2.7.8.-</ecNumber>
    </submittedName>
</protein>
<dbReference type="EC" id="2.7.8.-" evidence="9"/>
<dbReference type="GO" id="GO:0071555">
    <property type="term" value="P:cell wall organization"/>
    <property type="evidence" value="ECO:0007669"/>
    <property type="project" value="TreeGrafter"/>
</dbReference>
<dbReference type="Pfam" id="PF00953">
    <property type="entry name" value="Glycos_transf_4"/>
    <property type="match status" value="1"/>
</dbReference>
<feature type="transmembrane region" description="Helical" evidence="8">
    <location>
        <begin position="187"/>
        <end position="205"/>
    </location>
</feature>
<feature type="transmembrane region" description="Helical" evidence="8">
    <location>
        <begin position="6"/>
        <end position="31"/>
    </location>
</feature>
<dbReference type="CDD" id="cd06853">
    <property type="entry name" value="GT_WecA_like"/>
    <property type="match status" value="1"/>
</dbReference>
<evidence type="ECO:0000256" key="5">
    <source>
        <dbReference type="ARBA" id="ARBA00022989"/>
    </source>
</evidence>
<dbReference type="GO" id="GO:0044038">
    <property type="term" value="P:cell wall macromolecule biosynthetic process"/>
    <property type="evidence" value="ECO:0007669"/>
    <property type="project" value="TreeGrafter"/>
</dbReference>
<accession>A0AAU7CRI0</accession>
<feature type="transmembrane region" description="Helical" evidence="8">
    <location>
        <begin position="319"/>
        <end position="338"/>
    </location>
</feature>
<evidence type="ECO:0000256" key="4">
    <source>
        <dbReference type="ARBA" id="ARBA00022692"/>
    </source>
</evidence>
<dbReference type="InterPro" id="IPR000715">
    <property type="entry name" value="Glycosyl_transferase_4"/>
</dbReference>
<evidence type="ECO:0000256" key="8">
    <source>
        <dbReference type="SAM" id="Phobius"/>
    </source>
</evidence>
<feature type="transmembrane region" description="Helical" evidence="8">
    <location>
        <begin position="153"/>
        <end position="175"/>
    </location>
</feature>
<dbReference type="GO" id="GO:0016780">
    <property type="term" value="F:phosphotransferase activity, for other substituted phosphate groups"/>
    <property type="evidence" value="ECO:0007669"/>
    <property type="project" value="InterPro"/>
</dbReference>
<evidence type="ECO:0000256" key="2">
    <source>
        <dbReference type="ARBA" id="ARBA00022475"/>
    </source>
</evidence>
<keyword evidence="3 9" id="KW-0808">Transferase</keyword>
<dbReference type="GO" id="GO:0046872">
    <property type="term" value="F:metal ion binding"/>
    <property type="evidence" value="ECO:0007669"/>
    <property type="project" value="UniProtKB-KW"/>
</dbReference>
<evidence type="ECO:0000256" key="1">
    <source>
        <dbReference type="ARBA" id="ARBA00004651"/>
    </source>
</evidence>
<keyword evidence="2" id="KW-1003">Cell membrane</keyword>
<dbReference type="EMBL" id="CP155447">
    <property type="protein sequence ID" value="XBH07532.1"/>
    <property type="molecule type" value="Genomic_DNA"/>
</dbReference>
<dbReference type="AlphaFoldDB" id="A0AAU7CRI0"/>
<keyword evidence="7" id="KW-0460">Magnesium</keyword>
<feature type="transmembrane region" description="Helical" evidence="8">
    <location>
        <begin position="115"/>
        <end position="133"/>
    </location>
</feature>
<dbReference type="InterPro" id="IPR018480">
    <property type="entry name" value="PNAcMuramoyl-5peptid_Trfase_CS"/>
</dbReference>
<feature type="transmembrane region" description="Helical" evidence="8">
    <location>
        <begin position="52"/>
        <end position="73"/>
    </location>
</feature>
<dbReference type="PROSITE" id="PS01348">
    <property type="entry name" value="MRAY_2"/>
    <property type="match status" value="1"/>
</dbReference>
<dbReference type="GO" id="GO:0009103">
    <property type="term" value="P:lipopolysaccharide biosynthetic process"/>
    <property type="evidence" value="ECO:0007669"/>
    <property type="project" value="TreeGrafter"/>
</dbReference>
<dbReference type="GO" id="GO:0005886">
    <property type="term" value="C:plasma membrane"/>
    <property type="evidence" value="ECO:0007669"/>
    <property type="project" value="UniProtKB-SubCell"/>
</dbReference>
<evidence type="ECO:0000256" key="3">
    <source>
        <dbReference type="ARBA" id="ARBA00022679"/>
    </source>
</evidence>
<feature type="binding site" evidence="7">
    <location>
        <position position="180"/>
    </location>
    <ligand>
        <name>Mg(2+)</name>
        <dbReference type="ChEBI" id="CHEBI:18420"/>
    </ligand>
</feature>
<comment type="subcellular location">
    <subcellularLocation>
        <location evidence="1">Cell membrane</location>
        <topology evidence="1">Multi-pass membrane protein</topology>
    </subcellularLocation>
</comment>
<reference evidence="9" key="1">
    <citation type="submission" date="2024-05" db="EMBL/GenBank/DDBJ databases">
        <title>Planctomycetes of the genus Singulisphaera possess chitinolytic capabilities.</title>
        <authorList>
            <person name="Ivanova A."/>
        </authorList>
    </citation>
    <scope>NUCLEOTIDE SEQUENCE</scope>
    <source>
        <strain evidence="9">Ch08T</strain>
    </source>
</reference>
<feature type="transmembrane region" description="Helical" evidence="8">
    <location>
        <begin position="267"/>
        <end position="286"/>
    </location>
</feature>
<proteinExistence type="predicted"/>
<keyword evidence="6 8" id="KW-0472">Membrane</keyword>
<keyword evidence="5 8" id="KW-1133">Transmembrane helix</keyword>
<organism evidence="9">
    <name type="scientific">Singulisphaera sp. Ch08</name>
    <dbReference type="NCBI Taxonomy" id="3120278"/>
    <lineage>
        <taxon>Bacteria</taxon>
        <taxon>Pseudomonadati</taxon>
        <taxon>Planctomycetota</taxon>
        <taxon>Planctomycetia</taxon>
        <taxon>Isosphaerales</taxon>
        <taxon>Isosphaeraceae</taxon>
        <taxon>Singulisphaera</taxon>
    </lineage>
</organism>